<dbReference type="GO" id="GO:0005615">
    <property type="term" value="C:extracellular space"/>
    <property type="evidence" value="ECO:0007669"/>
    <property type="project" value="TreeGrafter"/>
</dbReference>
<dbReference type="GO" id="GO:0016298">
    <property type="term" value="F:lipase activity"/>
    <property type="evidence" value="ECO:0007669"/>
    <property type="project" value="InterPro"/>
</dbReference>
<dbReference type="InterPro" id="IPR029058">
    <property type="entry name" value="AB_hydrolase_fold"/>
</dbReference>
<dbReference type="GO" id="GO:0016042">
    <property type="term" value="P:lipid catabolic process"/>
    <property type="evidence" value="ECO:0007669"/>
    <property type="project" value="TreeGrafter"/>
</dbReference>
<dbReference type="AlphaFoldDB" id="A0A9J6CNC3"/>
<dbReference type="PANTHER" id="PTHR11610">
    <property type="entry name" value="LIPASE"/>
    <property type="match status" value="1"/>
</dbReference>
<evidence type="ECO:0000256" key="3">
    <source>
        <dbReference type="ARBA" id="ARBA00022525"/>
    </source>
</evidence>
<evidence type="ECO:0000259" key="6">
    <source>
        <dbReference type="Pfam" id="PF00151"/>
    </source>
</evidence>
<protein>
    <recommendedName>
        <fullName evidence="6">Lipase domain-containing protein</fullName>
    </recommendedName>
</protein>
<comment type="caution">
    <text evidence="7">The sequence shown here is derived from an EMBL/GenBank/DDBJ whole genome shotgun (WGS) entry which is preliminary data.</text>
</comment>
<evidence type="ECO:0000256" key="5">
    <source>
        <dbReference type="SAM" id="SignalP"/>
    </source>
</evidence>
<dbReference type="GO" id="GO:0017171">
    <property type="term" value="F:serine hydrolase activity"/>
    <property type="evidence" value="ECO:0007669"/>
    <property type="project" value="TreeGrafter"/>
</dbReference>
<dbReference type="Pfam" id="PF00151">
    <property type="entry name" value="Lipase"/>
    <property type="match status" value="1"/>
</dbReference>
<reference evidence="7" key="1">
    <citation type="submission" date="2021-03" db="EMBL/GenBank/DDBJ databases">
        <title>Chromosome level genome of the anhydrobiotic midge Polypedilum vanderplanki.</title>
        <authorList>
            <person name="Yoshida Y."/>
            <person name="Kikawada T."/>
            <person name="Gusev O."/>
        </authorList>
    </citation>
    <scope>NUCLEOTIDE SEQUENCE</scope>
    <source>
        <strain evidence="7">NIAS01</strain>
        <tissue evidence="7">Whole body or cell culture</tissue>
    </source>
</reference>
<evidence type="ECO:0000313" key="8">
    <source>
        <dbReference type="Proteomes" id="UP001107558"/>
    </source>
</evidence>
<proteinExistence type="inferred from homology"/>
<comment type="similarity">
    <text evidence="2 4">Belongs to the AB hydrolase superfamily. Lipase family.</text>
</comment>
<dbReference type="PANTHER" id="PTHR11610:SF37">
    <property type="entry name" value="GH01208P"/>
    <property type="match status" value="1"/>
</dbReference>
<feature type="domain" description="Lipase" evidence="6">
    <location>
        <begin position="20"/>
        <end position="313"/>
    </location>
</feature>
<keyword evidence="3" id="KW-0964">Secreted</keyword>
<keyword evidence="5" id="KW-0732">Signal</keyword>
<evidence type="ECO:0000256" key="4">
    <source>
        <dbReference type="RuleBase" id="RU004262"/>
    </source>
</evidence>
<comment type="subcellular location">
    <subcellularLocation>
        <location evidence="1">Secreted</location>
    </subcellularLocation>
</comment>
<dbReference type="InterPro" id="IPR000734">
    <property type="entry name" value="TAG_lipase"/>
</dbReference>
<keyword evidence="8" id="KW-1185">Reference proteome</keyword>
<accession>A0A9J6CNC3</accession>
<dbReference type="OrthoDB" id="199913at2759"/>
<name>A0A9J6CNC3_POLVA</name>
<dbReference type="EMBL" id="JADBJN010000001">
    <property type="protein sequence ID" value="KAG5683420.1"/>
    <property type="molecule type" value="Genomic_DNA"/>
</dbReference>
<feature type="chain" id="PRO_5039897929" description="Lipase domain-containing protein" evidence="5">
    <location>
        <begin position="17"/>
        <end position="329"/>
    </location>
</feature>
<dbReference type="InterPro" id="IPR013818">
    <property type="entry name" value="Lipase"/>
</dbReference>
<dbReference type="Proteomes" id="UP001107558">
    <property type="component" value="Chromosome 1"/>
</dbReference>
<dbReference type="Gene3D" id="3.40.50.1820">
    <property type="entry name" value="alpha/beta hydrolase"/>
    <property type="match status" value="1"/>
</dbReference>
<evidence type="ECO:0000256" key="2">
    <source>
        <dbReference type="ARBA" id="ARBA00010701"/>
    </source>
</evidence>
<sequence length="329" mass="37700">MWKFFYIFILFEFINCDDGKYQDLQFLFVHGNDPEEFDAFYFNETQKLISHSKYDKNQPTMLYGYGYTENFLRKSTQTIIKAYIKRGDHNILVVEWSKYSGGNYYFDAIPNARGVGDKVGQQLWKMKDVGFNLDNFHLVGHSLGGQLVGFIGRAVFKYSSNNYKMPKITALDPAGPLMYGINGMIWKPLSKDDAKVVHVIHTDSNFFGAPSRCGTADFWPNGGKEQPSCPKANWDVNNEDNFCSHRRSWMYYAESVENVNQKTFLAVPCTSWSDFQNNNCPGNETSSRGFMGIDAAANLIGDYYLQTNPNPPYNRGSRGIFFDEIDENF</sequence>
<evidence type="ECO:0000256" key="1">
    <source>
        <dbReference type="ARBA" id="ARBA00004613"/>
    </source>
</evidence>
<feature type="signal peptide" evidence="5">
    <location>
        <begin position="1"/>
        <end position="16"/>
    </location>
</feature>
<gene>
    <name evidence="7" type="ORF">PVAND_012703</name>
</gene>
<dbReference type="PRINTS" id="PR00821">
    <property type="entry name" value="TAGLIPASE"/>
</dbReference>
<evidence type="ECO:0000313" key="7">
    <source>
        <dbReference type="EMBL" id="KAG5683420.1"/>
    </source>
</evidence>
<dbReference type="SUPFAM" id="SSF53474">
    <property type="entry name" value="alpha/beta-Hydrolases"/>
    <property type="match status" value="1"/>
</dbReference>
<organism evidence="7 8">
    <name type="scientific">Polypedilum vanderplanki</name>
    <name type="common">Sleeping chironomid midge</name>
    <dbReference type="NCBI Taxonomy" id="319348"/>
    <lineage>
        <taxon>Eukaryota</taxon>
        <taxon>Metazoa</taxon>
        <taxon>Ecdysozoa</taxon>
        <taxon>Arthropoda</taxon>
        <taxon>Hexapoda</taxon>
        <taxon>Insecta</taxon>
        <taxon>Pterygota</taxon>
        <taxon>Neoptera</taxon>
        <taxon>Endopterygota</taxon>
        <taxon>Diptera</taxon>
        <taxon>Nematocera</taxon>
        <taxon>Chironomoidea</taxon>
        <taxon>Chironomidae</taxon>
        <taxon>Chironominae</taxon>
        <taxon>Polypedilum</taxon>
        <taxon>Polypedilum</taxon>
    </lineage>
</organism>